<evidence type="ECO:0000256" key="8">
    <source>
        <dbReference type="ARBA" id="ARBA00023004"/>
    </source>
</evidence>
<keyword evidence="3 14" id="KW-0813">Transport</keyword>
<evidence type="ECO:0000259" key="18">
    <source>
        <dbReference type="Pfam" id="PF07715"/>
    </source>
</evidence>
<evidence type="ECO:0000256" key="3">
    <source>
        <dbReference type="ARBA" id="ARBA00022448"/>
    </source>
</evidence>
<evidence type="ECO:0000256" key="6">
    <source>
        <dbReference type="ARBA" id="ARBA00022692"/>
    </source>
</evidence>
<evidence type="ECO:0000256" key="9">
    <source>
        <dbReference type="ARBA" id="ARBA00023065"/>
    </source>
</evidence>
<evidence type="ECO:0000256" key="2">
    <source>
        <dbReference type="ARBA" id="ARBA00009810"/>
    </source>
</evidence>
<evidence type="ECO:0000256" key="7">
    <source>
        <dbReference type="ARBA" id="ARBA00022729"/>
    </source>
</evidence>
<evidence type="ECO:0000256" key="10">
    <source>
        <dbReference type="ARBA" id="ARBA00023077"/>
    </source>
</evidence>
<dbReference type="InterPro" id="IPR039426">
    <property type="entry name" value="TonB-dep_rcpt-like"/>
</dbReference>
<evidence type="ECO:0000256" key="5">
    <source>
        <dbReference type="ARBA" id="ARBA00022496"/>
    </source>
</evidence>
<organism evidence="19 20">
    <name type="scientific">Massilia soli</name>
    <dbReference type="NCBI Taxonomy" id="2792854"/>
    <lineage>
        <taxon>Bacteria</taxon>
        <taxon>Pseudomonadati</taxon>
        <taxon>Pseudomonadota</taxon>
        <taxon>Betaproteobacteria</taxon>
        <taxon>Burkholderiales</taxon>
        <taxon>Oxalobacteraceae</taxon>
        <taxon>Telluria group</taxon>
        <taxon>Massilia</taxon>
    </lineage>
</organism>
<dbReference type="PANTHER" id="PTHR32552">
    <property type="entry name" value="FERRICHROME IRON RECEPTOR-RELATED"/>
    <property type="match status" value="1"/>
</dbReference>
<dbReference type="PANTHER" id="PTHR32552:SF68">
    <property type="entry name" value="FERRICHROME OUTER MEMBRANE TRANSPORTER_PHAGE RECEPTOR"/>
    <property type="match status" value="1"/>
</dbReference>
<proteinExistence type="inferred from homology"/>
<name>A0ABS7SLF6_9BURK</name>
<dbReference type="PROSITE" id="PS52016">
    <property type="entry name" value="TONB_DEPENDENT_REC_3"/>
    <property type="match status" value="1"/>
</dbReference>
<evidence type="ECO:0000256" key="4">
    <source>
        <dbReference type="ARBA" id="ARBA00022452"/>
    </source>
</evidence>
<keyword evidence="4 14" id="KW-1134">Transmembrane beta strand</keyword>
<keyword evidence="11 14" id="KW-0472">Membrane</keyword>
<keyword evidence="20" id="KW-1185">Reference proteome</keyword>
<evidence type="ECO:0000256" key="12">
    <source>
        <dbReference type="ARBA" id="ARBA00023170"/>
    </source>
</evidence>
<evidence type="ECO:0000256" key="1">
    <source>
        <dbReference type="ARBA" id="ARBA00004571"/>
    </source>
</evidence>
<feature type="domain" description="TonB-dependent receptor-like beta-barrel" evidence="17">
    <location>
        <begin position="181"/>
        <end position="592"/>
    </location>
</feature>
<keyword evidence="7" id="KW-0732">Signal</keyword>
<keyword evidence="8" id="KW-0408">Iron</keyword>
<accession>A0ABS7SLF6</accession>
<dbReference type="InterPro" id="IPR036942">
    <property type="entry name" value="Beta-barrel_TonB_sf"/>
</dbReference>
<dbReference type="Pfam" id="PF07715">
    <property type="entry name" value="Plug"/>
    <property type="match status" value="1"/>
</dbReference>
<comment type="caution">
    <text evidence="19">The sequence shown here is derived from an EMBL/GenBank/DDBJ whole genome shotgun (WGS) entry which is preliminary data.</text>
</comment>
<evidence type="ECO:0000256" key="13">
    <source>
        <dbReference type="ARBA" id="ARBA00023237"/>
    </source>
</evidence>
<evidence type="ECO:0000256" key="15">
    <source>
        <dbReference type="PROSITE-ProRule" id="PRU10144"/>
    </source>
</evidence>
<dbReference type="InterPro" id="IPR012910">
    <property type="entry name" value="Plug_dom"/>
</dbReference>
<dbReference type="InterPro" id="IPR037066">
    <property type="entry name" value="Plug_dom_sf"/>
</dbReference>
<dbReference type="Pfam" id="PF00593">
    <property type="entry name" value="TonB_dep_Rec_b-barrel"/>
    <property type="match status" value="1"/>
</dbReference>
<keyword evidence="12 19" id="KW-0675">Receptor</keyword>
<evidence type="ECO:0000256" key="16">
    <source>
        <dbReference type="RuleBase" id="RU003357"/>
    </source>
</evidence>
<comment type="similarity">
    <text evidence="2 14 16">Belongs to the TonB-dependent receptor family.</text>
</comment>
<keyword evidence="13 14" id="KW-0998">Cell outer membrane</keyword>
<dbReference type="InterPro" id="IPR000531">
    <property type="entry name" value="Beta-barrel_TonB"/>
</dbReference>
<protein>
    <submittedName>
        <fullName evidence="19">TonB-dependent receptor</fullName>
    </submittedName>
</protein>
<reference evidence="19 20" key="2">
    <citation type="submission" date="2021-08" db="EMBL/GenBank/DDBJ databases">
        <title>Massilia sp. R798.</title>
        <authorList>
            <person name="Baek J.H."/>
            <person name="Jung H.S."/>
            <person name="Kim K.R."/>
            <person name="Jeon C.O."/>
        </authorList>
    </citation>
    <scope>NUCLEOTIDE SEQUENCE [LARGE SCALE GENOMIC DNA]</scope>
    <source>
        <strain evidence="19 20">R798</strain>
    </source>
</reference>
<gene>
    <name evidence="19" type="ORF">I4X03_005860</name>
</gene>
<reference evidence="19 20" key="1">
    <citation type="submission" date="2021-01" db="EMBL/GenBank/DDBJ databases">
        <authorList>
            <person name="Ruan W."/>
            <person name="Khan S.A."/>
            <person name="Jeon C.O."/>
        </authorList>
    </citation>
    <scope>NUCLEOTIDE SEQUENCE [LARGE SCALE GENOMIC DNA]</scope>
    <source>
        <strain evidence="19 20">R798</strain>
    </source>
</reference>
<keyword evidence="6 14" id="KW-0812">Transmembrane</keyword>
<comment type="subcellular location">
    <subcellularLocation>
        <location evidence="1 14">Cell outer membrane</location>
        <topology evidence="1 14">Multi-pass membrane protein</topology>
    </subcellularLocation>
</comment>
<sequence length="624" mass="68120">MPSVLVTGARFASDPGLYPIAATVIDAGQIRRAGVTDVNQAIRKIGGVYGRQSLDGSPDFSLDLRGFGSNSSQNMVVVLDGVRMSENELSGPILSTIPIDSVERIEIVRGGASVLYGDGATGGVIQIFTRRAGKNEGRGMLSVEAGGFGLRDVRASAARSWDAFAIDASVSDLKTDNYRDHNRFENRSFSGGLQWSTSAGRVAVRLDSARQDAEFPGSLTQAQFDLNPEMDSTPDDFGGLKSDRVTALFEHKVGATDFAAELSQREKTVTATYYFTFGGVTSASAATYDSRQTQFSPRLRHLSGFDGMLNEFVAGVDLIRWTRDTESGFSAADATQKSKALYLRDEIRWNAAHNARLSLGARRESFDKETVDALAFPALNERVKQTQNAWEVQASGDLMPLLNVYGKAGRSFRMPNSDENAFRSGPAPLRAQTSRDLELGATYGSQDQQLGARVFRHKLKDEIFYDPTINFGVNTNLDPTRRQGVELDAKALIAADWRLSASLQHVKAEFTDGPNAGREMVLVPEYVATARLSWAPAGGHSADIGVQWVDSQRFGSDFTNSCGARIPSYTTVDARYARRVGQWEFAVAGLNLGDKEYYSNAFSCRAGIYPADGRQFRVSARYDF</sequence>
<dbReference type="EMBL" id="JAFBIL020000002">
    <property type="protein sequence ID" value="MBZ2206779.1"/>
    <property type="molecule type" value="Genomic_DNA"/>
</dbReference>
<dbReference type="Proteomes" id="UP000809349">
    <property type="component" value="Unassembled WGS sequence"/>
</dbReference>
<keyword evidence="5" id="KW-0410">Iron transport</keyword>
<evidence type="ECO:0000313" key="19">
    <source>
        <dbReference type="EMBL" id="MBZ2206779.1"/>
    </source>
</evidence>
<evidence type="ECO:0000313" key="20">
    <source>
        <dbReference type="Proteomes" id="UP000809349"/>
    </source>
</evidence>
<evidence type="ECO:0000259" key="17">
    <source>
        <dbReference type="Pfam" id="PF00593"/>
    </source>
</evidence>
<dbReference type="InterPro" id="IPR010917">
    <property type="entry name" value="TonB_rcpt_CS"/>
</dbReference>
<keyword evidence="10 16" id="KW-0798">TonB box</keyword>
<evidence type="ECO:0000256" key="14">
    <source>
        <dbReference type="PROSITE-ProRule" id="PRU01360"/>
    </source>
</evidence>
<dbReference type="CDD" id="cd01347">
    <property type="entry name" value="ligand_gated_channel"/>
    <property type="match status" value="1"/>
</dbReference>
<dbReference type="Gene3D" id="2.170.130.10">
    <property type="entry name" value="TonB-dependent receptor, plug domain"/>
    <property type="match status" value="1"/>
</dbReference>
<evidence type="ECO:0000256" key="11">
    <source>
        <dbReference type="ARBA" id="ARBA00023136"/>
    </source>
</evidence>
<dbReference type="SUPFAM" id="SSF56935">
    <property type="entry name" value="Porins"/>
    <property type="match status" value="1"/>
</dbReference>
<keyword evidence="9" id="KW-0406">Ion transport</keyword>
<dbReference type="Gene3D" id="2.40.170.20">
    <property type="entry name" value="TonB-dependent receptor, beta-barrel domain"/>
    <property type="match status" value="1"/>
</dbReference>
<dbReference type="PROSITE" id="PS01156">
    <property type="entry name" value="TONB_DEPENDENT_REC_2"/>
    <property type="match status" value="1"/>
</dbReference>
<feature type="domain" description="TonB-dependent receptor plug" evidence="18">
    <location>
        <begin position="19"/>
        <end position="124"/>
    </location>
</feature>
<feature type="short sequence motif" description="TonB C-terminal box" evidence="15">
    <location>
        <begin position="607"/>
        <end position="624"/>
    </location>
</feature>